<reference evidence="1 2" key="1">
    <citation type="submission" date="2015-07" db="EMBL/GenBank/DDBJ databases">
        <title>Comparative genomics of the Sigatoka disease complex on banana suggests a link between parallel evolutionary changes in Pseudocercospora fijiensis and Pseudocercospora eumusae and increased virulence on the banana host.</title>
        <authorList>
            <person name="Chang T.-C."/>
            <person name="Salvucci A."/>
            <person name="Crous P.W."/>
            <person name="Stergiopoulos I."/>
        </authorList>
    </citation>
    <scope>NUCLEOTIDE SEQUENCE [LARGE SCALE GENOMIC DNA]</scope>
    <source>
        <strain evidence="1 2">CBS 116634</strain>
    </source>
</reference>
<comment type="caution">
    <text evidence="1">The sequence shown here is derived from an EMBL/GenBank/DDBJ whole genome shotgun (WGS) entry which is preliminary data.</text>
</comment>
<dbReference type="SUPFAM" id="SSF53756">
    <property type="entry name" value="UDP-Glycosyltransferase/glycogen phosphorylase"/>
    <property type="match status" value="1"/>
</dbReference>
<gene>
    <name evidence="1" type="ORF">AC579_8886</name>
</gene>
<evidence type="ECO:0000313" key="2">
    <source>
        <dbReference type="Proteomes" id="UP000073492"/>
    </source>
</evidence>
<evidence type="ECO:0000313" key="1">
    <source>
        <dbReference type="EMBL" id="KXT10477.1"/>
    </source>
</evidence>
<keyword evidence="2" id="KW-1185">Reference proteome</keyword>
<organism evidence="1 2">
    <name type="scientific">Pseudocercospora musae</name>
    <dbReference type="NCBI Taxonomy" id="113226"/>
    <lineage>
        <taxon>Eukaryota</taxon>
        <taxon>Fungi</taxon>
        <taxon>Dikarya</taxon>
        <taxon>Ascomycota</taxon>
        <taxon>Pezizomycotina</taxon>
        <taxon>Dothideomycetes</taxon>
        <taxon>Dothideomycetidae</taxon>
        <taxon>Mycosphaerellales</taxon>
        <taxon>Mycosphaerellaceae</taxon>
        <taxon>Pseudocercospora</taxon>
    </lineage>
</organism>
<protein>
    <submittedName>
        <fullName evidence="1">Uncharacterized protein</fullName>
    </submittedName>
</protein>
<dbReference type="OrthoDB" id="5835829at2759"/>
<dbReference type="EMBL" id="LFZO01000259">
    <property type="protein sequence ID" value="KXT10477.1"/>
    <property type="molecule type" value="Genomic_DNA"/>
</dbReference>
<proteinExistence type="predicted"/>
<dbReference type="Gene3D" id="3.40.50.2000">
    <property type="entry name" value="Glycogen Phosphorylase B"/>
    <property type="match status" value="1"/>
</dbReference>
<name>A0A139I6V9_9PEZI</name>
<dbReference type="AlphaFoldDB" id="A0A139I6V9"/>
<sequence>MLEPNDKGLLIIVTSGSTQGLNVNHLKIPTIAAWRDLLVRLIVCAVHIPYLESLELPPNTRRANRVAVEEVFPHTSLTVSSGEYGGISQYITNKYSALTDDIFAFGIPIILAGTLEDKVETGLKAEATGVAIKLKAQTPSVDQVSDALDNMLHDTTTKKRPRS</sequence>
<accession>A0A139I6V9</accession>
<dbReference type="Proteomes" id="UP000073492">
    <property type="component" value="Unassembled WGS sequence"/>
</dbReference>
<dbReference type="STRING" id="113226.A0A139I6V9"/>